<feature type="compositionally biased region" description="Basic and acidic residues" evidence="1">
    <location>
        <begin position="1140"/>
        <end position="1159"/>
    </location>
</feature>
<evidence type="ECO:0000256" key="1">
    <source>
        <dbReference type="SAM" id="MobiDB-lite"/>
    </source>
</evidence>
<feature type="compositionally biased region" description="Low complexity" evidence="1">
    <location>
        <begin position="608"/>
        <end position="631"/>
    </location>
</feature>
<feature type="compositionally biased region" description="Polar residues" evidence="1">
    <location>
        <begin position="477"/>
        <end position="490"/>
    </location>
</feature>
<proteinExistence type="predicted"/>
<feature type="compositionally biased region" description="Basic and acidic residues" evidence="1">
    <location>
        <begin position="711"/>
        <end position="749"/>
    </location>
</feature>
<feature type="region of interest" description="Disordered" evidence="1">
    <location>
        <begin position="440"/>
        <end position="768"/>
    </location>
</feature>
<feature type="compositionally biased region" description="Basic and acidic residues" evidence="1">
    <location>
        <begin position="138"/>
        <end position="150"/>
    </location>
</feature>
<keyword evidence="3" id="KW-1185">Reference proteome</keyword>
<feature type="compositionally biased region" description="Low complexity" evidence="1">
    <location>
        <begin position="152"/>
        <end position="161"/>
    </location>
</feature>
<feature type="compositionally biased region" description="Polar residues" evidence="1">
    <location>
        <begin position="373"/>
        <end position="396"/>
    </location>
</feature>
<feature type="region of interest" description="Disordered" evidence="1">
    <location>
        <begin position="891"/>
        <end position="920"/>
    </location>
</feature>
<feature type="region of interest" description="Disordered" evidence="1">
    <location>
        <begin position="1095"/>
        <end position="1159"/>
    </location>
</feature>
<gene>
    <name evidence="2" type="ORF">MAR_030518</name>
</gene>
<feature type="compositionally biased region" description="Polar residues" evidence="1">
    <location>
        <begin position="1000"/>
        <end position="1026"/>
    </location>
</feature>
<feature type="region of interest" description="Disordered" evidence="1">
    <location>
        <begin position="345"/>
        <end position="409"/>
    </location>
</feature>
<feature type="compositionally biased region" description="Basic and acidic residues" evidence="1">
    <location>
        <begin position="518"/>
        <end position="536"/>
    </location>
</feature>
<evidence type="ECO:0000313" key="2">
    <source>
        <dbReference type="EMBL" id="WAR15924.1"/>
    </source>
</evidence>
<feature type="compositionally biased region" description="Low complexity" evidence="1">
    <location>
        <begin position="697"/>
        <end position="708"/>
    </location>
</feature>
<feature type="region of interest" description="Disordered" evidence="1">
    <location>
        <begin position="237"/>
        <end position="274"/>
    </location>
</feature>
<feature type="compositionally biased region" description="Basic and acidic residues" evidence="1">
    <location>
        <begin position="162"/>
        <end position="180"/>
    </location>
</feature>
<reference evidence="2" key="1">
    <citation type="submission" date="2022-11" db="EMBL/GenBank/DDBJ databases">
        <title>Centuries of genome instability and evolution in soft-shell clam transmissible cancer (bioRxiv).</title>
        <authorList>
            <person name="Hart S.F.M."/>
            <person name="Yonemitsu M.A."/>
            <person name="Giersch R.M."/>
            <person name="Beal B.F."/>
            <person name="Arriagada G."/>
            <person name="Davis B.W."/>
            <person name="Ostrander E.A."/>
            <person name="Goff S.P."/>
            <person name="Metzger M.J."/>
        </authorList>
    </citation>
    <scope>NUCLEOTIDE SEQUENCE</scope>
    <source>
        <strain evidence="2">MELC-2E11</strain>
        <tissue evidence="2">Siphon/mantle</tissue>
    </source>
</reference>
<protein>
    <submittedName>
        <fullName evidence="2">Uncharacterized protein</fullName>
    </submittedName>
</protein>
<feature type="compositionally biased region" description="Polar residues" evidence="1">
    <location>
        <begin position="973"/>
        <end position="993"/>
    </location>
</feature>
<feature type="compositionally biased region" description="Basic residues" evidence="1">
    <location>
        <begin position="50"/>
        <end position="59"/>
    </location>
</feature>
<feature type="compositionally biased region" description="Basic and acidic residues" evidence="1">
    <location>
        <begin position="441"/>
        <end position="458"/>
    </location>
</feature>
<name>A0ABY7F3Z9_MYAAR</name>
<evidence type="ECO:0000313" key="3">
    <source>
        <dbReference type="Proteomes" id="UP001164746"/>
    </source>
</evidence>
<sequence>MESQGSGEPTAPDTETLMEEALKILTQEGFKLPGDVVETLHTVGRSNAAARHRGSLRGHRMCEVQSNTRKTRNVRETSAKRRKSEDIDDSDKNGSAKYDQSEKNSSEKRAEKCERHESPADEVFTTTGSSGGGNTRGGPEERRRLEREESGESSSTCSASTVREKTPPPHPPEDRRRHDSGSSIASSASTLNRKIAQGRLDSVGSDTGYNTSIENAMQTHEARAENLKNLNKDIENKLSGRFNGGLRRDISRDSGFTETMTSPQQSKAVENRKTQTMANTSVTQDFNDISVSNSDVSERFVSTDAGDAHTVTSTASDLTAADMTSKNDEITADGTAVSSVAKLENQESNSTMLRATNKMTDADVSREDDYESVNKTSKSSRTDSLATTENGLTTAASRHAASVEQGLYKESTKLGTSKDGQHATSEMKIDQQLARNQELNNVEKCDDGTSKTETKNVSEKSLTSKSRREEKIGSENGPVSGSLVGTQNIDQKSRNSDNKETRTLADGTVITRSNELSTKSENEQSESEQRTEKRNPDGSGSSVDVVKKSDTFSVNESSKKKKENKETESGTSHFEETEDSKSVSSSFAGQCESTEVKNGVKLHRTKSSENSSESTVKSSRSVSSFSNRGSGIPEEHSTARSIGNRRVSDVSNASNVTNTSGLSGDSRENINPPSYDETMSNLSRKGSLSSVFSRQDSSASSIASSASAFNERQRQKDALRAMERQDSETKRKEFVDDDYRGRLSRETSRQDSFSSDSTVGGGNIDNFDRNYDVMSYPTRRNDVSAYTRSFSDSAQIKPKNRRATLHGDVILSNRELTEARQAVRSNLRGHDDMFMDLNRSAFDDVNVDFDGLETTSFKQEVMDIVNKFFDDDDDHFGSSLMRRNRVNRRNVDDFGTETSGKRYSSSTRDRGTSRQSDVNPYLTREDLSMFRDGSEYRGIKSDVEYAASDSAFLASRRGRGRRTGSDLVDDFSDTASDSGFRQQSRFGNRSELNTAGLLSPQLTSGSATRLRNSGYSSALEKSSVSETADDRIRSAGKSISRQRDNGRSMPGDRELQAFTNKSADKLFEGDRRYENANRSSLNRVGKYSEFLDRDFGMGDTGSTCNSERSREQHVNGRLKETASSFDEYKPKTVRTASSGYDEHESKNQNREDQTSELERKQRIDQALSWIRGELGVLRTQDRVLMSQFQRCQDSIEELKRQRPWYEVFSDEEEGDEETGGNWQDWEIDGGFNGFQTEFCRDMASMETEICLVETTSEKDFAPELYLQWQRIYFNHDTMSGASFEQRCTRGKQNLEGFFTTRSNILIRVEQNSQTFIQQNKPGKRISHNVTRYITTSSGRAPHKHVFTCVHVGNDHTGGWNDICVTGVCGDVALPMSVDDKFRLQPITVLGEYSPRKHVEACNWGIENPVTHSETLT</sequence>
<feature type="compositionally biased region" description="Basic and acidic residues" evidence="1">
    <location>
        <begin position="563"/>
        <end position="581"/>
    </location>
</feature>
<accession>A0ABY7F3Z9</accession>
<dbReference type="EMBL" id="CP111021">
    <property type="protein sequence ID" value="WAR15924.1"/>
    <property type="molecule type" value="Genomic_DNA"/>
</dbReference>
<feature type="compositionally biased region" description="Polar residues" evidence="1">
    <location>
        <begin position="254"/>
        <end position="274"/>
    </location>
</feature>
<feature type="compositionally biased region" description="Basic and acidic residues" evidence="1">
    <location>
        <begin position="73"/>
        <end position="119"/>
    </location>
</feature>
<feature type="compositionally biased region" description="Polar residues" evidence="1">
    <location>
        <begin position="346"/>
        <end position="359"/>
    </location>
</feature>
<feature type="region of interest" description="Disordered" evidence="1">
    <location>
        <begin position="43"/>
        <end position="211"/>
    </location>
</feature>
<feature type="compositionally biased region" description="Basic and acidic residues" evidence="1">
    <location>
        <begin position="1107"/>
        <end position="1130"/>
    </location>
</feature>
<feature type="compositionally biased region" description="Polar residues" evidence="1">
    <location>
        <begin position="649"/>
        <end position="696"/>
    </location>
</feature>
<feature type="compositionally biased region" description="Polar residues" evidence="1">
    <location>
        <begin position="896"/>
        <end position="906"/>
    </location>
</feature>
<feature type="compositionally biased region" description="Basic and acidic residues" evidence="1">
    <location>
        <begin position="491"/>
        <end position="503"/>
    </location>
</feature>
<organism evidence="2 3">
    <name type="scientific">Mya arenaria</name>
    <name type="common">Soft-shell clam</name>
    <dbReference type="NCBI Taxonomy" id="6604"/>
    <lineage>
        <taxon>Eukaryota</taxon>
        <taxon>Metazoa</taxon>
        <taxon>Spiralia</taxon>
        <taxon>Lophotrochozoa</taxon>
        <taxon>Mollusca</taxon>
        <taxon>Bivalvia</taxon>
        <taxon>Autobranchia</taxon>
        <taxon>Heteroconchia</taxon>
        <taxon>Euheterodonta</taxon>
        <taxon>Imparidentia</taxon>
        <taxon>Neoheterodontei</taxon>
        <taxon>Myida</taxon>
        <taxon>Myoidea</taxon>
        <taxon>Myidae</taxon>
        <taxon>Mya</taxon>
    </lineage>
</organism>
<dbReference type="Proteomes" id="UP001164746">
    <property type="component" value="Chromosome 10"/>
</dbReference>
<feature type="region of interest" description="Disordered" evidence="1">
    <location>
        <begin position="956"/>
        <end position="1053"/>
    </location>
</feature>
<feature type="compositionally biased region" description="Basic and acidic residues" evidence="1">
    <location>
        <begin position="1041"/>
        <end position="1053"/>
    </location>
</feature>
<feature type="compositionally biased region" description="Polar residues" evidence="1">
    <location>
        <begin position="582"/>
        <end position="593"/>
    </location>
</feature>